<feature type="transmembrane region" description="Helical" evidence="1">
    <location>
        <begin position="161"/>
        <end position="178"/>
    </location>
</feature>
<evidence type="ECO:0000259" key="2">
    <source>
        <dbReference type="Pfam" id="PF00892"/>
    </source>
</evidence>
<keyword evidence="4" id="KW-1185">Reference proteome</keyword>
<dbReference type="Pfam" id="PF00892">
    <property type="entry name" value="EamA"/>
    <property type="match status" value="1"/>
</dbReference>
<evidence type="ECO:0000313" key="3">
    <source>
        <dbReference type="EMBL" id="QYO77293.1"/>
    </source>
</evidence>
<feature type="transmembrane region" description="Helical" evidence="1">
    <location>
        <begin position="231"/>
        <end position="250"/>
    </location>
</feature>
<dbReference type="PANTHER" id="PTHR22911">
    <property type="entry name" value="ACYL-MALONYL CONDENSING ENZYME-RELATED"/>
    <property type="match status" value="1"/>
</dbReference>
<dbReference type="EMBL" id="CP080590">
    <property type="protein sequence ID" value="QYO77293.1"/>
    <property type="molecule type" value="Genomic_DNA"/>
</dbReference>
<feature type="transmembrane region" description="Helical" evidence="1">
    <location>
        <begin position="282"/>
        <end position="301"/>
    </location>
</feature>
<reference evidence="3 4" key="1">
    <citation type="submission" date="2021-08" db="EMBL/GenBank/DDBJ databases">
        <title>Devosia salina sp. nov., isolated from the South China Sea sediment.</title>
        <authorList>
            <person name="Zhou Z."/>
        </authorList>
    </citation>
    <scope>NUCLEOTIDE SEQUENCE [LARGE SCALE GENOMIC DNA]</scope>
    <source>
        <strain evidence="3 4">SCS-3</strain>
    </source>
</reference>
<feature type="transmembrane region" description="Helical" evidence="1">
    <location>
        <begin position="120"/>
        <end position="140"/>
    </location>
</feature>
<accession>A0ABX8WET8</accession>
<sequence>MIGELMALFSACAFAVGSVAIARADPAASGEGGVLLSVLLTGLLSALVWLVVGLPLETVANAPGMAMVWFFASGILATVWGRQTLYKAIQNAGVIRVSTVRRLTPFLSTLLGWLILDETIGGLTGAGIALLAVSFALLVIERRDRSMAEETGANAPPDIPRGYMFGIICAASYAASYIGRKFGLMALPDAYLGAFVGSVAALGYYVAGCAVSPYYRKVVVDALRRPDPWQLLAALCISVGQITQFIALTYTGVTQVAVINSVEIYIAAYLAVVVFKTERMPAPGILLATLLATVGVVMVAVG</sequence>
<dbReference type="RefSeq" id="WP_220305754.1">
    <property type="nucleotide sequence ID" value="NZ_CP080590.1"/>
</dbReference>
<feature type="transmembrane region" description="Helical" evidence="1">
    <location>
        <begin position="190"/>
        <end position="211"/>
    </location>
</feature>
<dbReference type="Proteomes" id="UP000825799">
    <property type="component" value="Chromosome"/>
</dbReference>
<keyword evidence="1" id="KW-0472">Membrane</keyword>
<feature type="transmembrane region" description="Helical" evidence="1">
    <location>
        <begin position="256"/>
        <end position="275"/>
    </location>
</feature>
<dbReference type="SUPFAM" id="SSF103481">
    <property type="entry name" value="Multidrug resistance efflux transporter EmrE"/>
    <property type="match status" value="2"/>
</dbReference>
<keyword evidence="1" id="KW-1133">Transmembrane helix</keyword>
<name>A0ABX8WET8_9HYPH</name>
<keyword evidence="1" id="KW-0812">Transmembrane</keyword>
<evidence type="ECO:0000313" key="4">
    <source>
        <dbReference type="Proteomes" id="UP000825799"/>
    </source>
</evidence>
<feature type="transmembrane region" description="Helical" evidence="1">
    <location>
        <begin position="34"/>
        <end position="52"/>
    </location>
</feature>
<dbReference type="InterPro" id="IPR037185">
    <property type="entry name" value="EmrE-like"/>
</dbReference>
<feature type="transmembrane region" description="Helical" evidence="1">
    <location>
        <begin position="64"/>
        <end position="81"/>
    </location>
</feature>
<evidence type="ECO:0000256" key="1">
    <source>
        <dbReference type="SAM" id="Phobius"/>
    </source>
</evidence>
<gene>
    <name evidence="3" type="ORF">K1X15_01520</name>
</gene>
<feature type="domain" description="EamA" evidence="2">
    <location>
        <begin position="2"/>
        <end position="139"/>
    </location>
</feature>
<proteinExistence type="predicted"/>
<dbReference type="InterPro" id="IPR000620">
    <property type="entry name" value="EamA_dom"/>
</dbReference>
<organism evidence="3 4">
    <name type="scientific">Devosia salina</name>
    <dbReference type="NCBI Taxonomy" id="2860336"/>
    <lineage>
        <taxon>Bacteria</taxon>
        <taxon>Pseudomonadati</taxon>
        <taxon>Pseudomonadota</taxon>
        <taxon>Alphaproteobacteria</taxon>
        <taxon>Hyphomicrobiales</taxon>
        <taxon>Devosiaceae</taxon>
        <taxon>Devosia</taxon>
    </lineage>
</organism>
<dbReference type="PANTHER" id="PTHR22911:SF137">
    <property type="entry name" value="SOLUTE CARRIER FAMILY 35 MEMBER G2-RELATED"/>
    <property type="match status" value="1"/>
</dbReference>
<protein>
    <submittedName>
        <fullName evidence="3">DMT family transporter</fullName>
    </submittedName>
</protein>